<dbReference type="InterPro" id="IPR021239">
    <property type="entry name" value="DUF2625"/>
</dbReference>
<keyword evidence="2" id="KW-1185">Reference proteome</keyword>
<gene>
    <name evidence="1" type="ORF">Vlu01_45430</name>
</gene>
<dbReference type="Pfam" id="PF10946">
    <property type="entry name" value="DUF2625"/>
    <property type="match status" value="1"/>
</dbReference>
<accession>A0ABQ4J186</accession>
<proteinExistence type="predicted"/>
<name>A0ABQ4J186_9ACTN</name>
<comment type="caution">
    <text evidence="1">The sequence shown here is derived from an EMBL/GenBank/DDBJ whole genome shotgun (WGS) entry which is preliminary data.</text>
</comment>
<dbReference type="Proteomes" id="UP000643165">
    <property type="component" value="Unassembled WGS sequence"/>
</dbReference>
<dbReference type="EMBL" id="BOPB01000028">
    <property type="protein sequence ID" value="GIJ23919.1"/>
    <property type="molecule type" value="Genomic_DNA"/>
</dbReference>
<evidence type="ECO:0000313" key="2">
    <source>
        <dbReference type="Proteomes" id="UP000643165"/>
    </source>
</evidence>
<sequence length="227" mass="24854">MRRRVLRCLSDTDRLWQPGPVDQSAWPEVLAAVAAAPYPVQVLPADTERATTCSEALGISTRSWLGAVVANTGGLLVDHGWVRVLGCGHDRLPDIVTQADTEAGVLTVGFDVLGGQFVWIQVEPGTKPTVHYFGPDDLGWQDLEQGYAEWLNAILRGSLNRFYETLRWPGWQTDVGALGIDQGFSVWPPPFTKEGSDLSAVSRKAIPMAQLVSFYHDAARQLGEPTQ</sequence>
<reference evidence="1 2" key="1">
    <citation type="submission" date="2021-01" db="EMBL/GenBank/DDBJ databases">
        <title>Whole genome shotgun sequence of Verrucosispora lutea NBRC 106530.</title>
        <authorList>
            <person name="Komaki H."/>
            <person name="Tamura T."/>
        </authorList>
    </citation>
    <scope>NUCLEOTIDE SEQUENCE [LARGE SCALE GENOMIC DNA]</scope>
    <source>
        <strain evidence="1 2">NBRC 106530</strain>
    </source>
</reference>
<evidence type="ECO:0008006" key="3">
    <source>
        <dbReference type="Google" id="ProtNLM"/>
    </source>
</evidence>
<evidence type="ECO:0000313" key="1">
    <source>
        <dbReference type="EMBL" id="GIJ23919.1"/>
    </source>
</evidence>
<organism evidence="1 2">
    <name type="scientific">Micromonospora lutea</name>
    <dbReference type="NCBI Taxonomy" id="419825"/>
    <lineage>
        <taxon>Bacteria</taxon>
        <taxon>Bacillati</taxon>
        <taxon>Actinomycetota</taxon>
        <taxon>Actinomycetes</taxon>
        <taxon>Micromonosporales</taxon>
        <taxon>Micromonosporaceae</taxon>
        <taxon>Micromonospora</taxon>
    </lineage>
</organism>
<protein>
    <recommendedName>
        <fullName evidence="3">DUF2625 domain-containing protein</fullName>
    </recommendedName>
</protein>